<gene>
    <name evidence="4" type="ORF">WG66_11269</name>
</gene>
<feature type="compositionally biased region" description="Acidic residues" evidence="1">
    <location>
        <begin position="887"/>
        <end position="903"/>
    </location>
</feature>
<name>A0A0W0FIN8_MONRR</name>
<feature type="compositionally biased region" description="Basic and acidic residues" evidence="1">
    <location>
        <begin position="527"/>
        <end position="536"/>
    </location>
</feature>
<feature type="compositionally biased region" description="Polar residues" evidence="1">
    <location>
        <begin position="537"/>
        <end position="560"/>
    </location>
</feature>
<feature type="transmembrane region" description="Helical" evidence="2">
    <location>
        <begin position="1177"/>
        <end position="1201"/>
    </location>
</feature>
<dbReference type="InterPro" id="IPR045340">
    <property type="entry name" value="DUF6533"/>
</dbReference>
<dbReference type="GO" id="GO:0000724">
    <property type="term" value="P:double-strand break repair via homologous recombination"/>
    <property type="evidence" value="ECO:0007669"/>
    <property type="project" value="TreeGrafter"/>
</dbReference>
<dbReference type="EMBL" id="LATX01001921">
    <property type="protein sequence ID" value="KTB36189.1"/>
    <property type="molecule type" value="Genomic_DNA"/>
</dbReference>
<feature type="transmembrane region" description="Helical" evidence="2">
    <location>
        <begin position="1222"/>
        <end position="1242"/>
    </location>
</feature>
<comment type="caution">
    <text evidence="4">The sequence shown here is derived from an EMBL/GenBank/DDBJ whole genome shotgun (WGS) entry which is preliminary data.</text>
</comment>
<dbReference type="GO" id="GO:0030870">
    <property type="term" value="C:Mre11 complex"/>
    <property type="evidence" value="ECO:0007669"/>
    <property type="project" value="InterPro"/>
</dbReference>
<evidence type="ECO:0000313" key="5">
    <source>
        <dbReference type="Proteomes" id="UP000054988"/>
    </source>
</evidence>
<dbReference type="PANTHER" id="PTHR12162:SF0">
    <property type="entry name" value="NIBRIN"/>
    <property type="match status" value="1"/>
</dbReference>
<feature type="transmembrane region" description="Helical" evidence="2">
    <location>
        <begin position="1106"/>
        <end position="1124"/>
    </location>
</feature>
<feature type="compositionally biased region" description="Basic and acidic residues" evidence="1">
    <location>
        <begin position="419"/>
        <end position="432"/>
    </location>
</feature>
<feature type="compositionally biased region" description="Polar residues" evidence="1">
    <location>
        <begin position="625"/>
        <end position="635"/>
    </location>
</feature>
<feature type="region of interest" description="Disordered" evidence="1">
    <location>
        <begin position="353"/>
        <end position="698"/>
    </location>
</feature>
<proteinExistence type="predicted"/>
<keyword evidence="2" id="KW-0812">Transmembrane</keyword>
<dbReference type="PANTHER" id="PTHR12162">
    <property type="entry name" value="NIBRIN-RELATED"/>
    <property type="match status" value="1"/>
</dbReference>
<dbReference type="InterPro" id="IPR040227">
    <property type="entry name" value="Nibrin-rel"/>
</dbReference>
<organism evidence="4 5">
    <name type="scientific">Moniliophthora roreri</name>
    <name type="common">Frosty pod rot fungus</name>
    <name type="synonym">Monilia roreri</name>
    <dbReference type="NCBI Taxonomy" id="221103"/>
    <lineage>
        <taxon>Eukaryota</taxon>
        <taxon>Fungi</taxon>
        <taxon>Dikarya</taxon>
        <taxon>Basidiomycota</taxon>
        <taxon>Agaricomycotina</taxon>
        <taxon>Agaricomycetes</taxon>
        <taxon>Agaricomycetidae</taxon>
        <taxon>Agaricales</taxon>
        <taxon>Marasmiineae</taxon>
        <taxon>Marasmiaceae</taxon>
        <taxon>Moniliophthora</taxon>
    </lineage>
</organism>
<protein>
    <recommendedName>
        <fullName evidence="3">DUF6533 domain-containing protein</fullName>
    </recommendedName>
</protein>
<evidence type="ECO:0000313" key="4">
    <source>
        <dbReference type="EMBL" id="KTB36189.1"/>
    </source>
</evidence>
<feature type="region of interest" description="Disordered" evidence="1">
    <location>
        <begin position="815"/>
        <end position="937"/>
    </location>
</feature>
<dbReference type="AlphaFoldDB" id="A0A0W0FIN8"/>
<accession>A0A0W0FIN8</accession>
<feature type="compositionally biased region" description="Basic and acidic residues" evidence="1">
    <location>
        <begin position="756"/>
        <end position="775"/>
    </location>
</feature>
<dbReference type="Proteomes" id="UP000054988">
    <property type="component" value="Unassembled WGS sequence"/>
</dbReference>
<feature type="compositionally biased region" description="Basic residues" evidence="1">
    <location>
        <begin position="391"/>
        <end position="400"/>
    </location>
</feature>
<feature type="compositionally biased region" description="Polar residues" evidence="1">
    <location>
        <begin position="830"/>
        <end position="839"/>
    </location>
</feature>
<feature type="region of interest" description="Disordered" evidence="1">
    <location>
        <begin position="756"/>
        <end position="797"/>
    </location>
</feature>
<evidence type="ECO:0000256" key="1">
    <source>
        <dbReference type="SAM" id="MobiDB-lite"/>
    </source>
</evidence>
<feature type="compositionally biased region" description="Low complexity" evidence="1">
    <location>
        <begin position="584"/>
        <end position="595"/>
    </location>
</feature>
<keyword evidence="2" id="KW-0472">Membrane</keyword>
<dbReference type="Pfam" id="PF20151">
    <property type="entry name" value="DUF6533"/>
    <property type="match status" value="1"/>
</dbReference>
<keyword evidence="2" id="KW-1133">Transmembrane helix</keyword>
<evidence type="ECO:0000256" key="2">
    <source>
        <dbReference type="SAM" id="Phobius"/>
    </source>
</evidence>
<dbReference type="GO" id="GO:0007095">
    <property type="term" value="P:mitotic G2 DNA damage checkpoint signaling"/>
    <property type="evidence" value="ECO:0007669"/>
    <property type="project" value="InterPro"/>
</dbReference>
<feature type="transmembrane region" description="Helical" evidence="2">
    <location>
        <begin position="1136"/>
        <end position="1157"/>
    </location>
</feature>
<feature type="domain" description="DUF6533" evidence="3">
    <location>
        <begin position="1037"/>
        <end position="1080"/>
    </location>
</feature>
<dbReference type="GO" id="GO:0003684">
    <property type="term" value="F:damaged DNA binding"/>
    <property type="evidence" value="ECO:0007669"/>
    <property type="project" value="TreeGrafter"/>
</dbReference>
<reference evidence="4 5" key="1">
    <citation type="submission" date="2015-12" db="EMBL/GenBank/DDBJ databases">
        <title>Draft genome sequence of Moniliophthora roreri, the causal agent of frosty pod rot of cacao.</title>
        <authorList>
            <person name="Aime M.C."/>
            <person name="Diaz-Valderrama J.R."/>
            <person name="Kijpornyongpan T."/>
            <person name="Phillips-Mora W."/>
        </authorList>
    </citation>
    <scope>NUCLEOTIDE SEQUENCE [LARGE SCALE GENOMIC DNA]</scope>
    <source>
        <strain evidence="4 5">MCA 2952</strain>
    </source>
</reference>
<feature type="compositionally biased region" description="Basic residues" evidence="1">
    <location>
        <begin position="776"/>
        <end position="785"/>
    </location>
</feature>
<sequence length="1265" mass="140370">MWLAELRIEDEKPKQEVLKPGTEYTVGRGERHHFYINSKKVAKDYCSVKIGAFSDDDVGNPETRPPVQVINIREKDKAIAVCKRGEEETFYVGAGDVVEWEDGWIVQMAKKIALEIKWERSCFLMPSPRGGTVPVEACAKLGIHLVHVSHKEVTHHITSTYNATLPIAVSLVNQCKLVRSEYLTECIRLAENPEVKMVWPNLSKYRPTFAAGLDSRHKRFEVWEPSAGREYIFSGLRFLCAGERNREIDSHLRLLLERGEGAIETFDVRDPARGMKWHRALSRGQAKEGKTLVILGEQESVIAAIGEDSWKELFDEAQGFGLVFRSIKDVVLAVLDNDTKALTARCESFQKPQDVGVAPVESPLPDVVPNTIPEELTIPPTQTAAEEAPARKKLPQRRVTRPPSVAPESRPESQVAEPKPPELKPTETKSDEPDAEAPQPRRVLTRRVHTGTAAANKSASNVGPDVKPSSVTPAESSVPFVVDYSAPGKQPSSRLKRRVGNTDFGSREASAAPEDSAQEPVSKKYKSLFEESDPTKDQTASLSEMMSSAFSQSQTMSGASGSRARTDTAAAQTLDVVPEEAEITTAMSQSQTQMTDGGGRKRKARSVDDEDEEMAGVEEALAPAPSNSESRMSSNGPPPSKKKAIENVNAVEPSQPKPPPSSTQTQKNAGAAPGKPDTDDAFLKAVASTKRGKKHEDDFDREFNKLKISKPNLNDSRDGTIEEEQRQWAILEDFGDDSNIRGNFMMIIELGVDVSRRGDRERQREKEKSEWEGKPNFKKFRKKNKPSSAVPRSQRVEVVLNEQSGYGMGVEYWRGSQTQTQKTDAGEITMAQSSNSQQPVVVIDSDEEEEEPPKRGGRGKSKASARAGSVSRTTTNTKRKQQALFLDSDEEMSQVKEEEEEVEQPPVGTLESAPPSTAAKARGTRGSSRKQPVIVDDDSDDDVFKGFKGKVIPVDLSSDSLVAPVVMLLSDSKVTVLSIPGGNQAGNGPPSDTEEPRLPPPFFKSSYAGVWDLSFKRWREYVLLTFPLSLTPANLAVSTTLLVYDWICTLDQEVVHIWSKPGPWSLGSVIFLFNRYMPFVDIFLSIHLTFGTPAPSSAECLLLMKATSWLTFTGLALSEFVLMLRTYALWERSRRVLLAFIAMFAILVIPGIIVTQMEVRSLQFGPSTDISCQLIEASNIVFVSYLLLLFCETIIAGLTLVKGYQHLRRTRSRWVVRLYKDGLFFYIYLCLLSLGNIITFIFTDVRERAVYKEYYTPSFVIVSCL</sequence>
<evidence type="ECO:0000259" key="3">
    <source>
        <dbReference type="Pfam" id="PF20151"/>
    </source>
</evidence>